<reference evidence="2" key="1">
    <citation type="journal article" date="2019" name="Int. J. Syst. Evol. Microbiol.">
        <title>The Global Catalogue of Microorganisms (GCM) 10K type strain sequencing project: providing services to taxonomists for standard genome sequencing and annotation.</title>
        <authorList>
            <consortium name="The Broad Institute Genomics Platform"/>
            <consortium name="The Broad Institute Genome Sequencing Center for Infectious Disease"/>
            <person name="Wu L."/>
            <person name="Ma J."/>
        </authorList>
    </citation>
    <scope>NUCLEOTIDE SEQUENCE [LARGE SCALE GENOMIC DNA]</scope>
    <source>
        <strain evidence="2">CCUG 55328</strain>
    </source>
</reference>
<name>A0ABW3TH62_9RHOB</name>
<gene>
    <name evidence="1" type="ORF">ACFQ3C_14300</name>
</gene>
<dbReference type="Proteomes" id="UP001597151">
    <property type="component" value="Unassembled WGS sequence"/>
</dbReference>
<comment type="caution">
    <text evidence="1">The sequence shown here is derived from an EMBL/GenBank/DDBJ whole genome shotgun (WGS) entry which is preliminary data.</text>
</comment>
<sequence length="64" mass="7228">MVLIVPPAVWTRKQARAEANITETIRKDWAEAPKQVKRFWIARSARVQGSTVILYHDALAKGAL</sequence>
<keyword evidence="2" id="KW-1185">Reference proteome</keyword>
<organism evidence="1 2">
    <name type="scientific">Seohaeicola saemankumensis</name>
    <dbReference type="NCBI Taxonomy" id="481181"/>
    <lineage>
        <taxon>Bacteria</taxon>
        <taxon>Pseudomonadati</taxon>
        <taxon>Pseudomonadota</taxon>
        <taxon>Alphaproteobacteria</taxon>
        <taxon>Rhodobacterales</taxon>
        <taxon>Roseobacteraceae</taxon>
        <taxon>Seohaeicola</taxon>
    </lineage>
</organism>
<accession>A0ABW3TH62</accession>
<evidence type="ECO:0000313" key="1">
    <source>
        <dbReference type="EMBL" id="MFD1195841.1"/>
    </source>
</evidence>
<protein>
    <submittedName>
        <fullName evidence="1">Uncharacterized protein</fullName>
    </submittedName>
</protein>
<proteinExistence type="predicted"/>
<evidence type="ECO:0000313" key="2">
    <source>
        <dbReference type="Proteomes" id="UP001597151"/>
    </source>
</evidence>
<dbReference type="EMBL" id="JBHTKR010000005">
    <property type="protein sequence ID" value="MFD1195841.1"/>
    <property type="molecule type" value="Genomic_DNA"/>
</dbReference>